<feature type="domain" description="Enoyl reductase (ER)" evidence="1">
    <location>
        <begin position="17"/>
        <end position="302"/>
    </location>
</feature>
<dbReference type="OrthoDB" id="3233595at2759"/>
<evidence type="ECO:0000259" key="1">
    <source>
        <dbReference type="SMART" id="SM00829"/>
    </source>
</evidence>
<dbReference type="EMBL" id="JACAZH010000009">
    <property type="protein sequence ID" value="KAF7358928.1"/>
    <property type="molecule type" value="Genomic_DNA"/>
</dbReference>
<comment type="caution">
    <text evidence="2">The sequence shown here is derived from an EMBL/GenBank/DDBJ whole genome shotgun (WGS) entry which is preliminary data.</text>
</comment>
<proteinExistence type="predicted"/>
<name>A0A8H6YFV1_9AGAR</name>
<accession>A0A8H6YFV1</accession>
<dbReference type="CDD" id="cd08249">
    <property type="entry name" value="enoyl_reductase_like"/>
    <property type="match status" value="1"/>
</dbReference>
<dbReference type="SMART" id="SM00829">
    <property type="entry name" value="PKS_ER"/>
    <property type="match status" value="1"/>
</dbReference>
<dbReference type="InterPro" id="IPR036291">
    <property type="entry name" value="NAD(P)-bd_dom_sf"/>
</dbReference>
<dbReference type="GO" id="GO:0016651">
    <property type="term" value="F:oxidoreductase activity, acting on NAD(P)H"/>
    <property type="evidence" value="ECO:0007669"/>
    <property type="project" value="InterPro"/>
</dbReference>
<organism evidence="2 3">
    <name type="scientific">Mycena sanguinolenta</name>
    <dbReference type="NCBI Taxonomy" id="230812"/>
    <lineage>
        <taxon>Eukaryota</taxon>
        <taxon>Fungi</taxon>
        <taxon>Dikarya</taxon>
        <taxon>Basidiomycota</taxon>
        <taxon>Agaricomycotina</taxon>
        <taxon>Agaricomycetes</taxon>
        <taxon>Agaricomycetidae</taxon>
        <taxon>Agaricales</taxon>
        <taxon>Marasmiineae</taxon>
        <taxon>Mycenaceae</taxon>
        <taxon>Mycena</taxon>
    </lineage>
</organism>
<dbReference type="InterPro" id="IPR013149">
    <property type="entry name" value="ADH-like_C"/>
</dbReference>
<dbReference type="Pfam" id="PF08240">
    <property type="entry name" value="ADH_N"/>
    <property type="match status" value="1"/>
</dbReference>
<dbReference type="Gene3D" id="3.40.50.720">
    <property type="entry name" value="NAD(P)-binding Rossmann-like Domain"/>
    <property type="match status" value="1"/>
</dbReference>
<dbReference type="InterPro" id="IPR011032">
    <property type="entry name" value="GroES-like_sf"/>
</dbReference>
<dbReference type="SUPFAM" id="SSF51735">
    <property type="entry name" value="NAD(P)-binding Rossmann-fold domains"/>
    <property type="match status" value="1"/>
</dbReference>
<reference evidence="2" key="1">
    <citation type="submission" date="2020-05" db="EMBL/GenBank/DDBJ databases">
        <title>Mycena genomes resolve the evolution of fungal bioluminescence.</title>
        <authorList>
            <person name="Tsai I.J."/>
        </authorList>
    </citation>
    <scope>NUCLEOTIDE SEQUENCE</scope>
    <source>
        <strain evidence="2">160909Yilan</strain>
    </source>
</reference>
<evidence type="ECO:0000313" key="2">
    <source>
        <dbReference type="EMBL" id="KAF7358928.1"/>
    </source>
</evidence>
<dbReference type="InterPro" id="IPR013154">
    <property type="entry name" value="ADH-like_N"/>
</dbReference>
<dbReference type="Pfam" id="PF00107">
    <property type="entry name" value="ADH_zinc_N"/>
    <property type="match status" value="1"/>
</dbReference>
<sequence>MSSDATSPNKAAWLPAAQANIEVGPAPMPTPAGTEAVIQVHSAALNPADAVVQKRGLLLQPENYPFVLGNDIAGIVHAVGPNNTRFKPGDRVTALCRAFARKNPAYGGFQLYSIVDEPMLAKIPDHIGFSEASVFGLGLATAAYSLFNKNALALDLPVPGGNAPNGKLLLIWGGASSVGACGNQAAKAAGYTIAATASAKNFDLLREMGAEYIFDYNTDSVVEDIVAALKGKGEMAGVFSAIGTPPALAQCAAIIGQLEGRKHVATVRPPHFPALENWPEGIEISSNLSTSIAENEVGRVVFGVWLEAALADGSMKCRPHCDVVGKGLEGVQGALDIMFKGVSAKKLVVEIA</sequence>
<dbReference type="InterPro" id="IPR047122">
    <property type="entry name" value="Trans-enoyl_RdTase-like"/>
</dbReference>
<keyword evidence="3" id="KW-1185">Reference proteome</keyword>
<dbReference type="InterPro" id="IPR020843">
    <property type="entry name" value="ER"/>
</dbReference>
<dbReference type="SUPFAM" id="SSF50129">
    <property type="entry name" value="GroES-like"/>
    <property type="match status" value="1"/>
</dbReference>
<dbReference type="Gene3D" id="3.90.180.10">
    <property type="entry name" value="Medium-chain alcohol dehydrogenases, catalytic domain"/>
    <property type="match status" value="1"/>
</dbReference>
<dbReference type="AlphaFoldDB" id="A0A8H6YFV1"/>
<evidence type="ECO:0000313" key="3">
    <source>
        <dbReference type="Proteomes" id="UP000623467"/>
    </source>
</evidence>
<dbReference type="PANTHER" id="PTHR45348">
    <property type="entry name" value="HYPOTHETICAL OXIDOREDUCTASE (EUROFUNG)"/>
    <property type="match status" value="1"/>
</dbReference>
<gene>
    <name evidence="2" type="ORF">MSAN_01233200</name>
</gene>
<dbReference type="PANTHER" id="PTHR45348:SF2">
    <property type="entry name" value="ZINC-TYPE ALCOHOL DEHYDROGENASE-LIKE PROTEIN C2E1P3.01"/>
    <property type="match status" value="1"/>
</dbReference>
<dbReference type="Proteomes" id="UP000623467">
    <property type="component" value="Unassembled WGS sequence"/>
</dbReference>
<protein>
    <recommendedName>
        <fullName evidence="1">Enoyl reductase (ER) domain-containing protein</fullName>
    </recommendedName>
</protein>